<sequence>MRVIVLKKNRSNKRGTPTATARDTTATTYVPPKKSLAKMLPFGNMHVSYLHYLTLTRPLSPFLFHYSATTMATYLNALPTNSLPIFR</sequence>
<reference evidence="1 2" key="1">
    <citation type="journal article" date="2015" name="Nat. Commun.">
        <title>Lucilia cuprina genome unlocks parasitic fly biology to underpin future interventions.</title>
        <authorList>
            <person name="Anstead C.A."/>
            <person name="Korhonen P.K."/>
            <person name="Young N.D."/>
            <person name="Hall R.S."/>
            <person name="Jex A.R."/>
            <person name="Murali S.C."/>
            <person name="Hughes D.S."/>
            <person name="Lee S.F."/>
            <person name="Perry T."/>
            <person name="Stroehlein A.J."/>
            <person name="Ansell B.R."/>
            <person name="Breugelmans B."/>
            <person name="Hofmann A."/>
            <person name="Qu J."/>
            <person name="Dugan S."/>
            <person name="Lee S.L."/>
            <person name="Chao H."/>
            <person name="Dinh H."/>
            <person name="Han Y."/>
            <person name="Doddapaneni H.V."/>
            <person name="Worley K.C."/>
            <person name="Muzny D.M."/>
            <person name="Ioannidis P."/>
            <person name="Waterhouse R.M."/>
            <person name="Zdobnov E.M."/>
            <person name="James P.J."/>
            <person name="Bagnall N.H."/>
            <person name="Kotze A.C."/>
            <person name="Gibbs R.A."/>
            <person name="Richards S."/>
            <person name="Batterham P."/>
            <person name="Gasser R.B."/>
        </authorList>
    </citation>
    <scope>NUCLEOTIDE SEQUENCE [LARGE SCALE GENOMIC DNA]</scope>
    <source>
        <strain evidence="1 2">LS</strain>
        <tissue evidence="1">Full body</tissue>
    </source>
</reference>
<name>A0A0L0BXQ4_LUCCU</name>
<gene>
    <name evidence="1" type="ORF">FF38_00622</name>
</gene>
<dbReference type="AlphaFoldDB" id="A0A0L0BXQ4"/>
<accession>A0A0L0BXQ4</accession>
<proteinExistence type="predicted"/>
<evidence type="ECO:0000313" key="2">
    <source>
        <dbReference type="Proteomes" id="UP000037069"/>
    </source>
</evidence>
<dbReference type="EMBL" id="JRES01001170">
    <property type="protein sequence ID" value="KNC24807.1"/>
    <property type="molecule type" value="Genomic_DNA"/>
</dbReference>
<evidence type="ECO:0000313" key="1">
    <source>
        <dbReference type="EMBL" id="KNC24807.1"/>
    </source>
</evidence>
<protein>
    <submittedName>
        <fullName evidence="1">Uncharacterized protein</fullName>
    </submittedName>
</protein>
<dbReference type="Proteomes" id="UP000037069">
    <property type="component" value="Unassembled WGS sequence"/>
</dbReference>
<comment type="caution">
    <text evidence="1">The sequence shown here is derived from an EMBL/GenBank/DDBJ whole genome shotgun (WGS) entry which is preliminary data.</text>
</comment>
<organism evidence="1 2">
    <name type="scientific">Lucilia cuprina</name>
    <name type="common">Green bottle fly</name>
    <name type="synonym">Australian sheep blowfly</name>
    <dbReference type="NCBI Taxonomy" id="7375"/>
    <lineage>
        <taxon>Eukaryota</taxon>
        <taxon>Metazoa</taxon>
        <taxon>Ecdysozoa</taxon>
        <taxon>Arthropoda</taxon>
        <taxon>Hexapoda</taxon>
        <taxon>Insecta</taxon>
        <taxon>Pterygota</taxon>
        <taxon>Neoptera</taxon>
        <taxon>Endopterygota</taxon>
        <taxon>Diptera</taxon>
        <taxon>Brachycera</taxon>
        <taxon>Muscomorpha</taxon>
        <taxon>Oestroidea</taxon>
        <taxon>Calliphoridae</taxon>
        <taxon>Luciliinae</taxon>
        <taxon>Lucilia</taxon>
    </lineage>
</organism>
<keyword evidence="2" id="KW-1185">Reference proteome</keyword>